<feature type="transmembrane region" description="Helical" evidence="7">
    <location>
        <begin position="439"/>
        <end position="459"/>
    </location>
</feature>
<name>A0A841JXU7_9BACT</name>
<keyword evidence="4 7" id="KW-0812">Transmembrane</keyword>
<dbReference type="PANTHER" id="PTHR30250">
    <property type="entry name" value="PST FAMILY PREDICTED COLANIC ACID TRANSPORTER"/>
    <property type="match status" value="1"/>
</dbReference>
<evidence type="ECO:0000313" key="8">
    <source>
        <dbReference type="EMBL" id="MBB6142794.1"/>
    </source>
</evidence>
<dbReference type="Proteomes" id="UP000538666">
    <property type="component" value="Unassembled WGS sequence"/>
</dbReference>
<organism evidence="8 9">
    <name type="scientific">Silvibacterium bohemicum</name>
    <dbReference type="NCBI Taxonomy" id="1577686"/>
    <lineage>
        <taxon>Bacteria</taxon>
        <taxon>Pseudomonadati</taxon>
        <taxon>Acidobacteriota</taxon>
        <taxon>Terriglobia</taxon>
        <taxon>Terriglobales</taxon>
        <taxon>Acidobacteriaceae</taxon>
        <taxon>Silvibacterium</taxon>
    </lineage>
</organism>
<gene>
    <name evidence="8" type="ORF">HNQ77_000732</name>
</gene>
<evidence type="ECO:0000256" key="6">
    <source>
        <dbReference type="ARBA" id="ARBA00023136"/>
    </source>
</evidence>
<dbReference type="OrthoDB" id="9770347at2"/>
<keyword evidence="9" id="KW-1185">Reference proteome</keyword>
<feature type="transmembrane region" description="Helical" evidence="7">
    <location>
        <begin position="380"/>
        <end position="400"/>
    </location>
</feature>
<dbReference type="GO" id="GO:0005886">
    <property type="term" value="C:plasma membrane"/>
    <property type="evidence" value="ECO:0007669"/>
    <property type="project" value="UniProtKB-SubCell"/>
</dbReference>
<evidence type="ECO:0000256" key="1">
    <source>
        <dbReference type="ARBA" id="ARBA00004651"/>
    </source>
</evidence>
<evidence type="ECO:0000313" key="9">
    <source>
        <dbReference type="Proteomes" id="UP000538666"/>
    </source>
</evidence>
<dbReference type="PANTHER" id="PTHR30250:SF10">
    <property type="entry name" value="LIPOPOLYSACCHARIDE BIOSYNTHESIS PROTEIN WZXC"/>
    <property type="match status" value="1"/>
</dbReference>
<keyword evidence="6 7" id="KW-0472">Membrane</keyword>
<keyword evidence="5 7" id="KW-1133">Transmembrane helix</keyword>
<evidence type="ECO:0000256" key="3">
    <source>
        <dbReference type="ARBA" id="ARBA00022475"/>
    </source>
</evidence>
<proteinExistence type="inferred from homology"/>
<keyword evidence="3" id="KW-1003">Cell membrane</keyword>
<feature type="transmembrane region" description="Helical" evidence="7">
    <location>
        <begin position="63"/>
        <end position="86"/>
    </location>
</feature>
<comment type="similarity">
    <text evidence="2">Belongs to the polysaccharide synthase family.</text>
</comment>
<comment type="caution">
    <text evidence="8">The sequence shown here is derived from an EMBL/GenBank/DDBJ whole genome shotgun (WGS) entry which is preliminary data.</text>
</comment>
<feature type="transmembrane region" description="Helical" evidence="7">
    <location>
        <begin position="178"/>
        <end position="198"/>
    </location>
</feature>
<feature type="transmembrane region" description="Helical" evidence="7">
    <location>
        <begin position="347"/>
        <end position="368"/>
    </location>
</feature>
<evidence type="ECO:0000256" key="4">
    <source>
        <dbReference type="ARBA" id="ARBA00022692"/>
    </source>
</evidence>
<comment type="subcellular location">
    <subcellularLocation>
        <location evidence="1">Cell membrane</location>
        <topology evidence="1">Multi-pass membrane protein</topology>
    </subcellularLocation>
</comment>
<evidence type="ECO:0000256" key="5">
    <source>
        <dbReference type="ARBA" id="ARBA00022989"/>
    </source>
</evidence>
<feature type="transmembrane region" description="Helical" evidence="7">
    <location>
        <begin position="137"/>
        <end position="158"/>
    </location>
</feature>
<feature type="transmembrane region" description="Helical" evidence="7">
    <location>
        <begin position="317"/>
        <end position="341"/>
    </location>
</feature>
<feature type="transmembrane region" description="Helical" evidence="7">
    <location>
        <begin position="106"/>
        <end position="125"/>
    </location>
</feature>
<accession>A0A841JXU7</accession>
<reference evidence="8 9" key="1">
    <citation type="submission" date="2020-08" db="EMBL/GenBank/DDBJ databases">
        <title>Genomic Encyclopedia of Type Strains, Phase IV (KMG-IV): sequencing the most valuable type-strain genomes for metagenomic binning, comparative biology and taxonomic classification.</title>
        <authorList>
            <person name="Goeker M."/>
        </authorList>
    </citation>
    <scope>NUCLEOTIDE SEQUENCE [LARGE SCALE GENOMIC DNA]</scope>
    <source>
        <strain evidence="8 9">DSM 103733</strain>
    </source>
</reference>
<dbReference type="RefSeq" id="WP_082125209.1">
    <property type="nucleotide sequence ID" value="NZ_JACHEK010000001.1"/>
</dbReference>
<protein>
    <submittedName>
        <fullName evidence="8">O-antigen/teichoic acid export membrane protein</fullName>
    </submittedName>
</protein>
<dbReference type="AlphaFoldDB" id="A0A841JXU7"/>
<evidence type="ECO:0000256" key="7">
    <source>
        <dbReference type="SAM" id="Phobius"/>
    </source>
</evidence>
<feature type="transmembrane region" description="Helical" evidence="7">
    <location>
        <begin position="406"/>
        <end position="427"/>
    </location>
</feature>
<dbReference type="InterPro" id="IPR050833">
    <property type="entry name" value="Poly_Biosynth_Transport"/>
</dbReference>
<dbReference type="Pfam" id="PF13440">
    <property type="entry name" value="Polysacc_synt_3"/>
    <property type="match status" value="1"/>
</dbReference>
<sequence>MMITETEFDITPNEEDIPAPQEYPRALESRALKGTYYVVASQGLAMALRLGSSIILTRLFVPAYFGLMALVTTILVGMNLFSHIGLQDSVIQNPRGDEPDFLNTAWTLQVIRGSILWLVTIPLAWPIARFYHEPRMILLIPILGLGSIIAGFSSPSLLSLARHIGLGRLSALELFSQALQLVITVIWAYFWRSIWVLAWTRVIVEITRTAISYTMMPELRPKFTWEKRAVSELINFGRWILVGTALNFLAGQSDRLILGRLTSMQMLGIYGIAFTLSDIPRQVITQFSGRVGFPFIAKFADRPRPEFRAVVLKYRMMVLAVGAIMLVGVICFGDIFIIHVYDKRWHEAAWMIAILALGLWHTLLYSTISPAIMALQKAHYNAVAYGVYCVTLFAALYFGFHYWGMVGAVAAVAVSDLPVYFVNLYSGYREGVGTFGQDLKLTFGFACLLALSLTLRFSLGFGSPFSHIR</sequence>
<evidence type="ECO:0000256" key="2">
    <source>
        <dbReference type="ARBA" id="ARBA00007430"/>
    </source>
</evidence>
<dbReference type="EMBL" id="JACHEK010000001">
    <property type="protein sequence ID" value="MBB6142794.1"/>
    <property type="molecule type" value="Genomic_DNA"/>
</dbReference>